<reference evidence="2 3" key="1">
    <citation type="submission" date="2019-07" db="EMBL/GenBank/DDBJ databases">
        <title>New species of Amycolatopsis and Streptomyces.</title>
        <authorList>
            <person name="Duangmal K."/>
            <person name="Teo W.F.A."/>
            <person name="Lipun K."/>
        </authorList>
    </citation>
    <scope>NUCLEOTIDE SEQUENCE [LARGE SCALE GENOMIC DNA]</scope>
    <source>
        <strain evidence="2 3">JCM 30562</strain>
    </source>
</reference>
<protein>
    <submittedName>
        <fullName evidence="2">Serine hydrolase</fullName>
    </submittedName>
</protein>
<dbReference type="GO" id="GO:0016787">
    <property type="term" value="F:hydrolase activity"/>
    <property type="evidence" value="ECO:0007669"/>
    <property type="project" value="UniProtKB-KW"/>
</dbReference>
<gene>
    <name evidence="2" type="ORF">FNH06_15525</name>
</gene>
<feature type="region of interest" description="Disordered" evidence="1">
    <location>
        <begin position="1"/>
        <end position="80"/>
    </location>
</feature>
<dbReference type="EMBL" id="VJZA01000023">
    <property type="protein sequence ID" value="TVT21767.1"/>
    <property type="molecule type" value="Genomic_DNA"/>
</dbReference>
<dbReference type="OrthoDB" id="9809635at2"/>
<keyword evidence="2" id="KW-0378">Hydrolase</keyword>
<dbReference type="Gene3D" id="3.40.710.10">
    <property type="entry name" value="DD-peptidase/beta-lactamase superfamily"/>
    <property type="match status" value="1"/>
</dbReference>
<keyword evidence="3" id="KW-1185">Reference proteome</keyword>
<feature type="compositionally biased region" description="Low complexity" evidence="1">
    <location>
        <begin position="1"/>
        <end position="13"/>
    </location>
</feature>
<evidence type="ECO:0000313" key="3">
    <source>
        <dbReference type="Proteomes" id="UP000318578"/>
    </source>
</evidence>
<sequence length="139" mass="14474">MRAARRPGAAARQGGHHGPARAAAPSGDHDGGRRVRRCAGDGGLGPLGPPRGISRRSTSCRRGPRATRTPLGRLSSPRTFGHNGSNCCIAWADPDRDVVYAYVTDRVRGQASAVRHQEALADAVLQELDGSSATPSSSA</sequence>
<proteinExistence type="predicted"/>
<evidence type="ECO:0000256" key="1">
    <source>
        <dbReference type="SAM" id="MobiDB-lite"/>
    </source>
</evidence>
<name>A0A558ABZ9_9PSEU</name>
<accession>A0A558ABZ9</accession>
<dbReference type="Proteomes" id="UP000318578">
    <property type="component" value="Unassembled WGS sequence"/>
</dbReference>
<organism evidence="2 3">
    <name type="scientific">Amycolatopsis acidiphila</name>
    <dbReference type="NCBI Taxonomy" id="715473"/>
    <lineage>
        <taxon>Bacteria</taxon>
        <taxon>Bacillati</taxon>
        <taxon>Actinomycetota</taxon>
        <taxon>Actinomycetes</taxon>
        <taxon>Pseudonocardiales</taxon>
        <taxon>Pseudonocardiaceae</taxon>
        <taxon>Amycolatopsis</taxon>
    </lineage>
</organism>
<evidence type="ECO:0000313" key="2">
    <source>
        <dbReference type="EMBL" id="TVT21767.1"/>
    </source>
</evidence>
<dbReference type="InterPro" id="IPR012338">
    <property type="entry name" value="Beta-lactam/transpept-like"/>
</dbReference>
<dbReference type="AlphaFoldDB" id="A0A558ABZ9"/>
<dbReference type="SUPFAM" id="SSF56601">
    <property type="entry name" value="beta-lactamase/transpeptidase-like"/>
    <property type="match status" value="1"/>
</dbReference>
<comment type="caution">
    <text evidence="2">The sequence shown here is derived from an EMBL/GenBank/DDBJ whole genome shotgun (WGS) entry which is preliminary data.</text>
</comment>